<evidence type="ECO:0000313" key="12">
    <source>
        <dbReference type="Proteomes" id="UP000076584"/>
    </source>
</evidence>
<name>A0A161X2A2_COLIC</name>
<evidence type="ECO:0000256" key="7">
    <source>
        <dbReference type="SAM" id="MobiDB-lite"/>
    </source>
</evidence>
<evidence type="ECO:0000256" key="6">
    <source>
        <dbReference type="ARBA" id="ARBA00023136"/>
    </source>
</evidence>
<keyword evidence="3" id="KW-0808">Transferase</keyword>
<comment type="subcellular location">
    <subcellularLocation>
        <location evidence="1">Membrane</location>
        <topology evidence="1">Multi-pass membrane protein</topology>
    </subcellularLocation>
</comment>
<dbReference type="GO" id="GO:0008374">
    <property type="term" value="F:O-acyltransferase activity"/>
    <property type="evidence" value="ECO:0007669"/>
    <property type="project" value="InterPro"/>
</dbReference>
<feature type="region of interest" description="Disordered" evidence="7">
    <location>
        <begin position="201"/>
        <end position="247"/>
    </location>
</feature>
<evidence type="ECO:0000256" key="5">
    <source>
        <dbReference type="ARBA" id="ARBA00022989"/>
    </source>
</evidence>
<keyword evidence="12" id="KW-1185">Reference proteome</keyword>
<protein>
    <recommendedName>
        <fullName evidence="10">Wax synthase domain-containing protein</fullName>
    </recommendedName>
</protein>
<evidence type="ECO:0000256" key="3">
    <source>
        <dbReference type="ARBA" id="ARBA00022679"/>
    </source>
</evidence>
<feature type="transmembrane region" description="Helical" evidence="8">
    <location>
        <begin position="171"/>
        <end position="192"/>
    </location>
</feature>
<evidence type="ECO:0000259" key="10">
    <source>
        <dbReference type="Pfam" id="PF13813"/>
    </source>
</evidence>
<feature type="transmembrane region" description="Helical" evidence="8">
    <location>
        <begin position="338"/>
        <end position="356"/>
    </location>
</feature>
<evidence type="ECO:0000256" key="4">
    <source>
        <dbReference type="ARBA" id="ARBA00022692"/>
    </source>
</evidence>
<feature type="compositionally biased region" description="Low complexity" evidence="7">
    <location>
        <begin position="203"/>
        <end position="217"/>
    </location>
</feature>
<feature type="signal peptide" evidence="9">
    <location>
        <begin position="1"/>
        <end position="16"/>
    </location>
</feature>
<evidence type="ECO:0000256" key="9">
    <source>
        <dbReference type="SAM" id="SignalP"/>
    </source>
</evidence>
<dbReference type="GO" id="GO:0006629">
    <property type="term" value="P:lipid metabolic process"/>
    <property type="evidence" value="ECO:0007669"/>
    <property type="project" value="InterPro"/>
</dbReference>
<feature type="transmembrane region" description="Helical" evidence="8">
    <location>
        <begin position="544"/>
        <end position="562"/>
    </location>
</feature>
<comment type="caution">
    <text evidence="11">The sequence shown here is derived from an EMBL/GenBank/DDBJ whole genome shotgun (WGS) entry which is preliminary data.</text>
</comment>
<dbReference type="PANTHER" id="PTHR31595:SF67">
    <property type="entry name" value="WAX SYNTHASE DOMAIN-CONTAINING PROTEIN"/>
    <property type="match status" value="1"/>
</dbReference>
<comment type="similarity">
    <text evidence="2">Belongs to the wax synthase family.</text>
</comment>
<feature type="chain" id="PRO_5007829379" description="Wax synthase domain-containing protein" evidence="9">
    <location>
        <begin position="17"/>
        <end position="617"/>
    </location>
</feature>
<feature type="transmembrane region" description="Helical" evidence="8">
    <location>
        <begin position="511"/>
        <end position="532"/>
    </location>
</feature>
<feature type="transmembrane region" description="Helical" evidence="8">
    <location>
        <begin position="388"/>
        <end position="413"/>
    </location>
</feature>
<feature type="transmembrane region" description="Helical" evidence="8">
    <location>
        <begin position="479"/>
        <end position="499"/>
    </location>
</feature>
<evidence type="ECO:0000313" key="11">
    <source>
        <dbReference type="EMBL" id="KZL87816.1"/>
    </source>
</evidence>
<gene>
    <name evidence="11" type="ORF">CI238_05543</name>
</gene>
<dbReference type="PANTHER" id="PTHR31595">
    <property type="entry name" value="LONG-CHAIN-ALCOHOL O-FATTY-ACYLTRANSFERASE 3-RELATED"/>
    <property type="match status" value="1"/>
</dbReference>
<dbReference type="AlphaFoldDB" id="A0A161X2A2"/>
<organism evidence="11 12">
    <name type="scientific">Colletotrichum incanum</name>
    <name type="common">Soybean anthracnose fungus</name>
    <dbReference type="NCBI Taxonomy" id="1573173"/>
    <lineage>
        <taxon>Eukaryota</taxon>
        <taxon>Fungi</taxon>
        <taxon>Dikarya</taxon>
        <taxon>Ascomycota</taxon>
        <taxon>Pezizomycotina</taxon>
        <taxon>Sordariomycetes</taxon>
        <taxon>Hypocreomycetidae</taxon>
        <taxon>Glomerellales</taxon>
        <taxon>Glomerellaceae</taxon>
        <taxon>Colletotrichum</taxon>
        <taxon>Colletotrichum spaethianum species complex</taxon>
    </lineage>
</organism>
<dbReference type="Pfam" id="PF13813">
    <property type="entry name" value="MBOAT_2"/>
    <property type="match status" value="1"/>
</dbReference>
<accession>A0A161X2A2</accession>
<dbReference type="GO" id="GO:0016020">
    <property type="term" value="C:membrane"/>
    <property type="evidence" value="ECO:0007669"/>
    <property type="project" value="UniProtKB-SubCell"/>
</dbReference>
<feature type="compositionally biased region" description="Basic residues" evidence="7">
    <location>
        <begin position="233"/>
        <end position="245"/>
    </location>
</feature>
<feature type="domain" description="Wax synthase" evidence="10">
    <location>
        <begin position="427"/>
        <end position="514"/>
    </location>
</feature>
<keyword evidence="5 8" id="KW-1133">Transmembrane helix</keyword>
<dbReference type="Proteomes" id="UP000076584">
    <property type="component" value="Unassembled WGS sequence"/>
</dbReference>
<evidence type="ECO:0000256" key="1">
    <source>
        <dbReference type="ARBA" id="ARBA00004141"/>
    </source>
</evidence>
<keyword evidence="6 8" id="KW-0472">Membrane</keyword>
<keyword evidence="9" id="KW-0732">Signal</keyword>
<keyword evidence="4 8" id="KW-0812">Transmembrane</keyword>
<evidence type="ECO:0000256" key="2">
    <source>
        <dbReference type="ARBA" id="ARBA00007282"/>
    </source>
</evidence>
<feature type="non-terminal residue" evidence="11">
    <location>
        <position position="1"/>
    </location>
</feature>
<evidence type="ECO:0000256" key="8">
    <source>
        <dbReference type="SAM" id="Phobius"/>
    </source>
</evidence>
<sequence>LWLRVLLFIQPQFLLHRNPLFTTEQLQYTTLGTTQLSMVGETTTSQQSIMAADITTTLGLPDLVTPVLSNITKPSLANVSSPVLATIVRDAYRATFKARVAAGEARPFVLPYGIFATFIVPILYMTIPHTKRPWLYHARWLVLAFITIFNLDILKDTSSTNMSMSYSAGLSAFWGILSNLTMLVFTAPQFEYERVVRRKARKPTTSSKSSKSSSRSSSPEDRAASPSPNGSGLRKRAGSKKRRSGRVTAPEVNLDEYEYYWQAYPENGTFLERLSWVIDLYTNFRGVGWSWAVPSVPSPAPPEHPGTGEVVKMDTIPLETFVGCQTYKDEKEFLRRKLIPIGIAYLLLDIFKVTVMEDPYFVLGRSSFPLPPHLAALPSWVVPMYRHAAVIGVIYSALVMVFGIHDLFQYYVLSKVFPMRGELWQYSTVFGSFTQILDRGLAGFWGSWWHQTFRHAFSAPVNYAVKHGYLEKGARSTKMVGMLIAFLLSGLLHGAGSVSSIPETKWWKPALFFWLSGVGVFIQQMFCTALKPQISKLPRVLRRFGNLLFVVVWLHFTVRPLADDFAQTGLWLMEPVPVSFVRALGFGRGEVSWWRPDMEAIGHWHTGQHWWDSGFSY</sequence>
<feature type="transmembrane region" description="Helical" evidence="8">
    <location>
        <begin position="134"/>
        <end position="151"/>
    </location>
</feature>
<dbReference type="InterPro" id="IPR032805">
    <property type="entry name" value="Wax_synthase_dom"/>
</dbReference>
<proteinExistence type="inferred from homology"/>
<dbReference type="EMBL" id="LFIW01000182">
    <property type="protein sequence ID" value="KZL87816.1"/>
    <property type="molecule type" value="Genomic_DNA"/>
</dbReference>
<dbReference type="InterPro" id="IPR044851">
    <property type="entry name" value="Wax_synthase"/>
</dbReference>
<reference evidence="11 12" key="1">
    <citation type="submission" date="2015-06" db="EMBL/GenBank/DDBJ databases">
        <title>Survival trade-offs in plant roots during colonization by closely related pathogenic and mutualistic fungi.</title>
        <authorList>
            <person name="Hacquard S."/>
            <person name="Kracher B."/>
            <person name="Hiruma K."/>
            <person name="Weinman A."/>
            <person name="Muench P."/>
            <person name="Garrido Oter R."/>
            <person name="Ver Loren van Themaat E."/>
            <person name="Dallerey J.-F."/>
            <person name="Damm U."/>
            <person name="Henrissat B."/>
            <person name="Lespinet O."/>
            <person name="Thon M."/>
            <person name="Kemen E."/>
            <person name="McHardy A.C."/>
            <person name="Schulze-Lefert P."/>
            <person name="O'Connell R.J."/>
        </authorList>
    </citation>
    <scope>NUCLEOTIDE SEQUENCE [LARGE SCALE GENOMIC DNA]</scope>
    <source>
        <strain evidence="11 12">MAFF 238704</strain>
    </source>
</reference>
<feature type="transmembrane region" description="Helical" evidence="8">
    <location>
        <begin position="109"/>
        <end position="127"/>
    </location>
</feature>